<dbReference type="GO" id="GO:0003700">
    <property type="term" value="F:DNA-binding transcription factor activity"/>
    <property type="evidence" value="ECO:0007669"/>
    <property type="project" value="InterPro"/>
</dbReference>
<dbReference type="GO" id="GO:0003677">
    <property type="term" value="F:DNA binding"/>
    <property type="evidence" value="ECO:0007669"/>
    <property type="project" value="UniProtKB-KW"/>
</dbReference>
<dbReference type="SMART" id="SM00345">
    <property type="entry name" value="HTH_GNTR"/>
    <property type="match status" value="1"/>
</dbReference>
<dbReference type="Pfam" id="PF00392">
    <property type="entry name" value="GntR"/>
    <property type="match status" value="1"/>
</dbReference>
<accession>A0A9D2L854</accession>
<sequence>MEENRTLVQRTADRIVDYIVEKGLTEGDRLPSESELMKDLEVSRTTTREAVRMLSSRNILKVRHGSGIYVSKNTGISEDPLGLFFIRDKERLAEDLMEFRLLVEPRIAARAAQRANAEQAKELEELADEVERLYRSGQPHNKADNAFHAKLGELSGNLVFPHLIPIISKAIDTFIALTGNELVEETMESHRAIVEAVKAGDGVGAEDAMTLHLVYNRNRIREKRKGQKPVDK</sequence>
<evidence type="ECO:0000256" key="3">
    <source>
        <dbReference type="ARBA" id="ARBA00023163"/>
    </source>
</evidence>
<feature type="coiled-coil region" evidence="4">
    <location>
        <begin position="109"/>
        <end position="136"/>
    </location>
</feature>
<dbReference type="InterPro" id="IPR000524">
    <property type="entry name" value="Tscrpt_reg_HTH_GntR"/>
</dbReference>
<dbReference type="PRINTS" id="PR00035">
    <property type="entry name" value="HTHGNTR"/>
</dbReference>
<evidence type="ECO:0000256" key="4">
    <source>
        <dbReference type="SAM" id="Coils"/>
    </source>
</evidence>
<dbReference type="InterPro" id="IPR036388">
    <property type="entry name" value="WH-like_DNA-bd_sf"/>
</dbReference>
<name>A0A9D2L854_9FIRM</name>
<keyword evidence="1" id="KW-0805">Transcription regulation</keyword>
<evidence type="ECO:0000256" key="2">
    <source>
        <dbReference type="ARBA" id="ARBA00023125"/>
    </source>
</evidence>
<dbReference type="InterPro" id="IPR011711">
    <property type="entry name" value="GntR_C"/>
</dbReference>
<keyword evidence="2" id="KW-0238">DNA-binding</keyword>
<protein>
    <submittedName>
        <fullName evidence="6">FadR family transcriptional regulator</fullName>
    </submittedName>
</protein>
<keyword evidence="3" id="KW-0804">Transcription</keyword>
<feature type="domain" description="HTH gntR-type" evidence="5">
    <location>
        <begin position="5"/>
        <end position="73"/>
    </location>
</feature>
<reference evidence="6" key="1">
    <citation type="journal article" date="2021" name="PeerJ">
        <title>Extensive microbial diversity within the chicken gut microbiome revealed by metagenomics and culture.</title>
        <authorList>
            <person name="Gilroy R."/>
            <person name="Ravi A."/>
            <person name="Getino M."/>
            <person name="Pursley I."/>
            <person name="Horton D.L."/>
            <person name="Alikhan N.F."/>
            <person name="Baker D."/>
            <person name="Gharbi K."/>
            <person name="Hall N."/>
            <person name="Watson M."/>
            <person name="Adriaenssens E.M."/>
            <person name="Foster-Nyarko E."/>
            <person name="Jarju S."/>
            <person name="Secka A."/>
            <person name="Antonio M."/>
            <person name="Oren A."/>
            <person name="Chaudhuri R.R."/>
            <person name="La Ragione R."/>
            <person name="Hildebrand F."/>
            <person name="Pallen M.J."/>
        </authorList>
    </citation>
    <scope>NUCLEOTIDE SEQUENCE</scope>
    <source>
        <strain evidence="6">CHK188-4685</strain>
    </source>
</reference>
<dbReference type="Gene3D" id="1.10.10.10">
    <property type="entry name" value="Winged helix-like DNA-binding domain superfamily/Winged helix DNA-binding domain"/>
    <property type="match status" value="1"/>
</dbReference>
<evidence type="ECO:0000259" key="5">
    <source>
        <dbReference type="PROSITE" id="PS50949"/>
    </source>
</evidence>
<dbReference type="PANTHER" id="PTHR43537">
    <property type="entry name" value="TRANSCRIPTIONAL REGULATOR, GNTR FAMILY"/>
    <property type="match status" value="1"/>
</dbReference>
<reference evidence="6" key="2">
    <citation type="submission" date="2021-04" db="EMBL/GenBank/DDBJ databases">
        <authorList>
            <person name="Gilroy R."/>
        </authorList>
    </citation>
    <scope>NUCLEOTIDE SEQUENCE</scope>
    <source>
        <strain evidence="6">CHK188-4685</strain>
    </source>
</reference>
<dbReference type="AlphaFoldDB" id="A0A9D2L854"/>
<dbReference type="Gene3D" id="1.20.120.530">
    <property type="entry name" value="GntR ligand-binding domain-like"/>
    <property type="match status" value="1"/>
</dbReference>
<keyword evidence="4" id="KW-0175">Coiled coil</keyword>
<dbReference type="EMBL" id="DWYS01000094">
    <property type="protein sequence ID" value="HJB07768.1"/>
    <property type="molecule type" value="Genomic_DNA"/>
</dbReference>
<organism evidence="6 7">
    <name type="scientific">Candidatus Enterocloster faecavium</name>
    <dbReference type="NCBI Taxonomy" id="2838560"/>
    <lineage>
        <taxon>Bacteria</taxon>
        <taxon>Bacillati</taxon>
        <taxon>Bacillota</taxon>
        <taxon>Clostridia</taxon>
        <taxon>Lachnospirales</taxon>
        <taxon>Lachnospiraceae</taxon>
        <taxon>Enterocloster</taxon>
    </lineage>
</organism>
<gene>
    <name evidence="6" type="ORF">H9716_07885</name>
</gene>
<dbReference type="SUPFAM" id="SSF46785">
    <property type="entry name" value="Winged helix' DNA-binding domain"/>
    <property type="match status" value="1"/>
</dbReference>
<dbReference type="Proteomes" id="UP000886804">
    <property type="component" value="Unassembled WGS sequence"/>
</dbReference>
<dbReference type="SMART" id="SM00895">
    <property type="entry name" value="FCD"/>
    <property type="match status" value="1"/>
</dbReference>
<comment type="caution">
    <text evidence="6">The sequence shown here is derived from an EMBL/GenBank/DDBJ whole genome shotgun (WGS) entry which is preliminary data.</text>
</comment>
<proteinExistence type="predicted"/>
<dbReference type="CDD" id="cd07377">
    <property type="entry name" value="WHTH_GntR"/>
    <property type="match status" value="1"/>
</dbReference>
<evidence type="ECO:0000256" key="1">
    <source>
        <dbReference type="ARBA" id="ARBA00023015"/>
    </source>
</evidence>
<dbReference type="InterPro" id="IPR008920">
    <property type="entry name" value="TF_FadR/GntR_C"/>
</dbReference>
<dbReference type="PROSITE" id="PS50949">
    <property type="entry name" value="HTH_GNTR"/>
    <property type="match status" value="1"/>
</dbReference>
<evidence type="ECO:0000313" key="7">
    <source>
        <dbReference type="Proteomes" id="UP000886804"/>
    </source>
</evidence>
<dbReference type="InterPro" id="IPR036390">
    <property type="entry name" value="WH_DNA-bd_sf"/>
</dbReference>
<dbReference type="Pfam" id="PF07729">
    <property type="entry name" value="FCD"/>
    <property type="match status" value="1"/>
</dbReference>
<dbReference type="PANTHER" id="PTHR43537:SF5">
    <property type="entry name" value="UXU OPERON TRANSCRIPTIONAL REGULATOR"/>
    <property type="match status" value="1"/>
</dbReference>
<dbReference type="SUPFAM" id="SSF48008">
    <property type="entry name" value="GntR ligand-binding domain-like"/>
    <property type="match status" value="1"/>
</dbReference>
<evidence type="ECO:0000313" key="6">
    <source>
        <dbReference type="EMBL" id="HJB07768.1"/>
    </source>
</evidence>